<dbReference type="Pfam" id="PF04221">
    <property type="entry name" value="RelB"/>
    <property type="match status" value="1"/>
</dbReference>
<keyword evidence="2" id="KW-1185">Reference proteome</keyword>
<dbReference type="Gene3D" id="1.10.1220.10">
    <property type="entry name" value="Met repressor-like"/>
    <property type="match status" value="1"/>
</dbReference>
<dbReference type="InterPro" id="IPR013321">
    <property type="entry name" value="Arc_rbn_hlx_hlx"/>
</dbReference>
<dbReference type="NCBIfam" id="TIGR02384">
    <property type="entry name" value="RelB_DinJ"/>
    <property type="match status" value="1"/>
</dbReference>
<accession>A0ABV1L409</accession>
<evidence type="ECO:0000313" key="1">
    <source>
        <dbReference type="EMBL" id="MEQ4487095.1"/>
    </source>
</evidence>
<protein>
    <submittedName>
        <fullName evidence="1">Type II toxin-antitoxin system RelB/DinJ family antitoxin</fullName>
    </submittedName>
</protein>
<gene>
    <name evidence="1" type="ORF">QJS35_32430</name>
</gene>
<organism evidence="1 2">
    <name type="scientific">Cohnella silvisoli</name>
    <dbReference type="NCBI Taxonomy" id="2873699"/>
    <lineage>
        <taxon>Bacteria</taxon>
        <taxon>Bacillati</taxon>
        <taxon>Bacillota</taxon>
        <taxon>Bacilli</taxon>
        <taxon>Bacillales</taxon>
        <taxon>Paenibacillaceae</taxon>
        <taxon>Cohnella</taxon>
    </lineage>
</organism>
<dbReference type="RefSeq" id="WP_232190174.1">
    <property type="nucleotide sequence ID" value="NZ_JAIOAP010000028.1"/>
</dbReference>
<name>A0ABV1L409_9BACL</name>
<dbReference type="Proteomes" id="UP001493487">
    <property type="component" value="Unassembled WGS sequence"/>
</dbReference>
<evidence type="ECO:0000313" key="2">
    <source>
        <dbReference type="Proteomes" id="UP001493487"/>
    </source>
</evidence>
<dbReference type="InterPro" id="IPR007337">
    <property type="entry name" value="RelB/DinJ"/>
</dbReference>
<reference evidence="1 2" key="1">
    <citation type="journal article" date="2023" name="Genome Announc.">
        <title>Pan-Genome Analyses of the Genus Cohnella and Proposal of the Novel Species Cohnella silvisoli sp. nov., Isolated from Forest Soil.</title>
        <authorList>
            <person name="Wang C."/>
            <person name="Mao L."/>
            <person name="Bao G."/>
            <person name="Zhu H."/>
        </authorList>
    </citation>
    <scope>NUCLEOTIDE SEQUENCE [LARGE SCALE GENOMIC DNA]</scope>
    <source>
        <strain evidence="1 2">NL03-T5-1</strain>
    </source>
</reference>
<sequence length="63" mass="6841">MDEDLKKEAESLFSDLGLNMSTAVNIFVRQSLRQGGIPFEVLPVKPQQKNGISAVLKVKNGGP</sequence>
<comment type="caution">
    <text evidence="1">The sequence shown here is derived from an EMBL/GenBank/DDBJ whole genome shotgun (WGS) entry which is preliminary data.</text>
</comment>
<dbReference type="EMBL" id="JASKHM010000029">
    <property type="protein sequence ID" value="MEQ4487095.1"/>
    <property type="molecule type" value="Genomic_DNA"/>
</dbReference>
<proteinExistence type="predicted"/>